<accession>N1PVG4</accession>
<dbReference type="Proteomes" id="UP000016933">
    <property type="component" value="Unassembled WGS sequence"/>
</dbReference>
<gene>
    <name evidence="1" type="ORF">DOTSEDRAFT_22935</name>
</gene>
<reference evidence="2" key="1">
    <citation type="journal article" date="2012" name="PLoS Genet.">
        <title>The genomes of the fungal plant pathogens Cladosporium fulvum and Dothistroma septosporum reveal adaptation to different hosts and lifestyles but also signatures of common ancestry.</title>
        <authorList>
            <person name="de Wit P.J.G.M."/>
            <person name="van der Burgt A."/>
            <person name="Oekmen B."/>
            <person name="Stergiopoulos I."/>
            <person name="Abd-Elsalam K.A."/>
            <person name="Aerts A.L."/>
            <person name="Bahkali A.H."/>
            <person name="Beenen H.G."/>
            <person name="Chettri P."/>
            <person name="Cox M.P."/>
            <person name="Datema E."/>
            <person name="de Vries R.P."/>
            <person name="Dhillon B."/>
            <person name="Ganley A.R."/>
            <person name="Griffiths S.A."/>
            <person name="Guo Y."/>
            <person name="Hamelin R.C."/>
            <person name="Henrissat B."/>
            <person name="Kabir M.S."/>
            <person name="Jashni M.K."/>
            <person name="Kema G."/>
            <person name="Klaubauf S."/>
            <person name="Lapidus A."/>
            <person name="Levasseur A."/>
            <person name="Lindquist E."/>
            <person name="Mehrabi R."/>
            <person name="Ohm R.A."/>
            <person name="Owen T.J."/>
            <person name="Salamov A."/>
            <person name="Schwelm A."/>
            <person name="Schijlen E."/>
            <person name="Sun H."/>
            <person name="van den Burg H.A."/>
            <person name="van Ham R.C.H.J."/>
            <person name="Zhang S."/>
            <person name="Goodwin S.B."/>
            <person name="Grigoriev I.V."/>
            <person name="Collemare J."/>
            <person name="Bradshaw R.E."/>
        </authorList>
    </citation>
    <scope>NUCLEOTIDE SEQUENCE [LARGE SCALE GENOMIC DNA]</scope>
    <source>
        <strain evidence="2">NZE10 / CBS 128990</strain>
    </source>
</reference>
<dbReference type="HOGENOM" id="CLU_725668_0_0_1"/>
<protein>
    <submittedName>
        <fullName evidence="1">Uncharacterized protein</fullName>
    </submittedName>
</protein>
<proteinExistence type="predicted"/>
<name>N1PVG4_DOTSN</name>
<evidence type="ECO:0000313" key="1">
    <source>
        <dbReference type="EMBL" id="EME46933.1"/>
    </source>
</evidence>
<sequence length="381" mass="42852">MTGTTNRVSHSSVQQDLSMLSSWTRDLVQLAPGWETFHLPNFSILRDDLLTLAMTNSVKGALVDLMNHERRNLDWLGYTFLHRTVFEFIEQRQGVLIEWMGSPPQMAVFRLNSHIQAVHSVHDLKHLPNALFEVAEMALARIFAKLDSFGTTLAHRSPNRHWTSHAFTGDCLKTDLLPATPVPGGNTEATSRHGISHKTVDEHGPRDVEGNELLAFLLNIGANTVFWEMLEYCGPAEVFASKQFWLECALVPVFGITRYGYHVFQPSEETVLRIIDELGADVNLPIPRNFGGSLSSWQLVVHDLLNGHERAWDKSDHVGDQVSSLRHDLSVAEALLDRGADPRVDLPEFLLRGQHVYRWVEGCTVDVSALVEARMAGEMYN</sequence>
<reference evidence="1 2" key="2">
    <citation type="journal article" date="2012" name="PLoS Pathog.">
        <title>Diverse lifestyles and strategies of plant pathogenesis encoded in the genomes of eighteen Dothideomycetes fungi.</title>
        <authorList>
            <person name="Ohm R.A."/>
            <person name="Feau N."/>
            <person name="Henrissat B."/>
            <person name="Schoch C.L."/>
            <person name="Horwitz B.A."/>
            <person name="Barry K.W."/>
            <person name="Condon B.J."/>
            <person name="Copeland A.C."/>
            <person name="Dhillon B."/>
            <person name="Glaser F."/>
            <person name="Hesse C.N."/>
            <person name="Kosti I."/>
            <person name="LaButti K."/>
            <person name="Lindquist E.A."/>
            <person name="Lucas S."/>
            <person name="Salamov A.A."/>
            <person name="Bradshaw R.E."/>
            <person name="Ciuffetti L."/>
            <person name="Hamelin R.C."/>
            <person name="Kema G.H.J."/>
            <person name="Lawrence C."/>
            <person name="Scott J.A."/>
            <person name="Spatafora J.W."/>
            <person name="Turgeon B.G."/>
            <person name="de Wit P.J.G.M."/>
            <person name="Zhong S."/>
            <person name="Goodwin S.B."/>
            <person name="Grigoriev I.V."/>
        </authorList>
    </citation>
    <scope>NUCLEOTIDE SEQUENCE [LARGE SCALE GENOMIC DNA]</scope>
    <source>
        <strain evidence="2">NZE10 / CBS 128990</strain>
    </source>
</reference>
<dbReference type="EMBL" id="KB446537">
    <property type="protein sequence ID" value="EME46933.1"/>
    <property type="molecule type" value="Genomic_DNA"/>
</dbReference>
<organism evidence="1 2">
    <name type="scientific">Dothistroma septosporum (strain NZE10 / CBS 128990)</name>
    <name type="common">Red band needle blight fungus</name>
    <name type="synonym">Mycosphaerella pini</name>
    <dbReference type="NCBI Taxonomy" id="675120"/>
    <lineage>
        <taxon>Eukaryota</taxon>
        <taxon>Fungi</taxon>
        <taxon>Dikarya</taxon>
        <taxon>Ascomycota</taxon>
        <taxon>Pezizomycotina</taxon>
        <taxon>Dothideomycetes</taxon>
        <taxon>Dothideomycetidae</taxon>
        <taxon>Mycosphaerellales</taxon>
        <taxon>Mycosphaerellaceae</taxon>
        <taxon>Dothistroma</taxon>
    </lineage>
</organism>
<evidence type="ECO:0000313" key="2">
    <source>
        <dbReference type="Proteomes" id="UP000016933"/>
    </source>
</evidence>
<keyword evidence="2" id="KW-1185">Reference proteome</keyword>
<dbReference type="AlphaFoldDB" id="N1PVG4"/>